<dbReference type="EMBL" id="CM056742">
    <property type="protein sequence ID" value="KAJ8678233.1"/>
    <property type="molecule type" value="Genomic_DNA"/>
</dbReference>
<protein>
    <submittedName>
        <fullName evidence="1">Uncharacterized protein</fullName>
    </submittedName>
</protein>
<dbReference type="Proteomes" id="UP001239111">
    <property type="component" value="Chromosome 2"/>
</dbReference>
<name>A0ACC2P440_9HYME</name>
<reference evidence="1" key="1">
    <citation type="submission" date="2023-04" db="EMBL/GenBank/DDBJ databases">
        <title>A chromosome-level genome assembly of the parasitoid wasp Eretmocerus hayati.</title>
        <authorList>
            <person name="Zhong Y."/>
            <person name="Liu S."/>
            <person name="Liu Y."/>
        </authorList>
    </citation>
    <scope>NUCLEOTIDE SEQUENCE</scope>
    <source>
        <strain evidence="1">ZJU_SS_LIU_2023</strain>
    </source>
</reference>
<evidence type="ECO:0000313" key="2">
    <source>
        <dbReference type="Proteomes" id="UP001239111"/>
    </source>
</evidence>
<organism evidence="1 2">
    <name type="scientific">Eretmocerus hayati</name>
    <dbReference type="NCBI Taxonomy" id="131215"/>
    <lineage>
        <taxon>Eukaryota</taxon>
        <taxon>Metazoa</taxon>
        <taxon>Ecdysozoa</taxon>
        <taxon>Arthropoda</taxon>
        <taxon>Hexapoda</taxon>
        <taxon>Insecta</taxon>
        <taxon>Pterygota</taxon>
        <taxon>Neoptera</taxon>
        <taxon>Endopterygota</taxon>
        <taxon>Hymenoptera</taxon>
        <taxon>Apocrita</taxon>
        <taxon>Proctotrupomorpha</taxon>
        <taxon>Chalcidoidea</taxon>
        <taxon>Aphelinidae</taxon>
        <taxon>Aphelininae</taxon>
        <taxon>Eretmocerus</taxon>
    </lineage>
</organism>
<sequence>MKSYLKNACNDGLIFYSRNGKPDTLFSADLEKAHVNDIKYDYLYNLLLDKKACGGVTSNSQENIQRRSTALAECLIFAGSTKQHHVLPPFHHGLMVELFHDYGSRSLIELLNSFGFCASYHELKLFLTSAATTELERNERFYVPSNIIPRTGGGALIQEEDDNIDLSVNTIDGRNSYHSMGQTLFQKQLLHFETNYQKIPRIQKTSLDSKISGTKFQYLPFNKPKQKCEPPRVNNVVGTIKKELEKKFDLNPKDLLWELARRHCRLKFSENSNEDQIFPSWELFSGLFYSKKESRTVVSSLPAINAKATDMIKGKETAAACGQKYHIHTEDQQLYAIFQMVKFAFPSEFDGCTNRMGGFHTCNVFIDCINKLWGDTLYDMLVESGVYAPNTTAHMLKGKDFHKAFRGLTLCYEVLLTLLLDNFFTWLGKIGKVTELKRILETMIFVKVFEFKERKRIL</sequence>
<accession>A0ACC2P440</accession>
<gene>
    <name evidence="1" type="ORF">QAD02_014020</name>
</gene>
<proteinExistence type="predicted"/>
<evidence type="ECO:0000313" key="1">
    <source>
        <dbReference type="EMBL" id="KAJ8678233.1"/>
    </source>
</evidence>
<comment type="caution">
    <text evidence="1">The sequence shown here is derived from an EMBL/GenBank/DDBJ whole genome shotgun (WGS) entry which is preliminary data.</text>
</comment>
<keyword evidence="2" id="KW-1185">Reference proteome</keyword>